<proteinExistence type="inferred from homology"/>
<feature type="domain" description="DOP1-like C-terminal" evidence="10">
    <location>
        <begin position="1333"/>
        <end position="1811"/>
    </location>
</feature>
<keyword evidence="5" id="KW-0472">Membrane</keyword>
<feature type="region of interest" description="Disordered" evidence="7">
    <location>
        <begin position="1436"/>
        <end position="1463"/>
    </location>
</feature>
<comment type="similarity">
    <text evidence="6">Belongs to the DOP1 family.</text>
</comment>
<dbReference type="InterPro" id="IPR007249">
    <property type="entry name" value="DOP1_N"/>
</dbReference>
<evidence type="ECO:0000256" key="7">
    <source>
        <dbReference type="SAM" id="MobiDB-lite"/>
    </source>
</evidence>
<evidence type="ECO:0000256" key="4">
    <source>
        <dbReference type="ARBA" id="ARBA00023034"/>
    </source>
</evidence>
<feature type="domain" description="DOP1-like TPR" evidence="11">
    <location>
        <begin position="954"/>
        <end position="1137"/>
    </location>
</feature>
<evidence type="ECO:0000256" key="1">
    <source>
        <dbReference type="ARBA" id="ARBA00004395"/>
    </source>
</evidence>
<sequence>MDKNKKDPRYRKYESQIERTLSSFEKEINEWADFITFLDKLLKTFKTYSDIPVIPRKLVVAKRLAQSMNPALPPGIHQRALEVYKNIFSIISTDQLADDLPIYSQGLFPFLQHAATKVKPSLLELFEKYYLPLGGRLRPVMKAFITALLPGLEEKGSESFDKVLSLLNSLSACVELSYFLQSMWLAMITSPSLRGPALEYLSRRMPKIASREDVAMMLGDDAGIMVRAFAATLGDEQDLIKRELLQLLVEFFPLKNKNAGEVLDQDDLILLMKSAIAVVLRKEMSLNKRLYNWLLGPEDNENRVQYFEEYGKAAAVAALKSCFFSKTKSLATAQQPYKMLISLMDKWEIGYPIVQELLIDVLVSLRSHVQNSEFGTDLLQTANMFLEMVPPYLIWMKLYALVMDHFPSDDGKDTEALDLVDFILTSLTLHEEEIQQIHLPMFLTALLCKAESLANSTDFTSYISQIESALRLALDLLKRIPRYVFQQSRHVQEPNGTFRSSTPRPPNSTDQGDAQIAHFVYGTDAVKYVNDFYMYKAESANGTQFASINGIEFIGELLKAVQGFLERVITRCIICKEETIDPEAVSTILEQGCTLIREISEHFAINLHKQQSTTHEQTSNQIHMIKDSYSISSAWISELLKCCYKVDNFDIIDSSLSTIIDLITNKTLLSPEILEPKHQTRLIVSKLWSFLSADNLVYHCRSVELIWLLHRTSQTRYVESIMSEYLVDKDARQRTQSYERFGVFWKLSENHLDLSTEFQQPTFLMLDTLQDKTPVNRRAGESWMRSNHMSYIKLISPILNILCDSEIQHYIPSQADGESAIIFYQRPFSQAQVNYAFETLIAICKVGGSGFLKSLRNSVAIGRESDTVSKWSREFFITGTSYTNVLIKIAIRFIEAEFDEQSDEEQKRWNECIHMHATDFLNLLLTKPIDSDMLYFIHDKVLKKMLFCIEMNRLDLQTRLLHVLLSTVMTASAASTKTPNGAHGTPKRTLSESSQFLDSPSTFASASEDSKEKMTVSSPLFVKVILLALSRPSNRPLLQQWTDFILTSLPCFKGSFNTVLVPVLQCICEQLTKWHTDMNVTYASAFASLSKKDSDGNTKDASGQLTSNHVTLSQTSDWDCVCLLNGLERIVMFCLTDNITWDENDGISTPITPSGGGLSNIVTGVFGFDTPTEVVSSEQKPRDYVLCYVFPSIASIILDIWSLSKAHSFPRPSKIAVDPFHLSFLHMCDKVKASIRKMLEKLYKNQKPELLEAFVELWFINSSAIDGSEDQHSSEATIAVIEVLKHIPSCTTQKVIITLLESARTRSSGLAIPRTKRPFAKSSRLSDVLILRFLETYCENLDQYDALVEVWPYCLAYSKDIISQANGYKYLFPSLMRFIHSVVDKLTTTSCFEDRKMRKDMQDNYQRVLENCIFIAGKSFDQGLWIRRSTRDDEESSEILDGLESKDSDPNRSSTPMLDEKKLSSRTKEEILIDQVNQHLASVIIPNIRRLIQDQTGINQMIYNMMYYVITPALKSRGSTSSNRVILDQLVEISKIPFASKWRKEVWELFMDNRFFNMGQNASNKWQTIIQTIMLSEKERFAEILGRISTSPANGLFMSKDQETLNRALNLRRLSYIIYSGRVDQYSLQLPSVQEKLVELLKLEQTELVHVEIYLCLRILLLRLSKKPLSTFWPIILTELVRLFGSFLQKIDDRPETANIFLAACKFLDLLFVLRNDDFQVYEWIFIRDTIDVINHSLEWSPYALMDRLGEKFEDGQHDNYHVPIHPNTSAISPSKGEFKRPMLIAKSITSIRQLSFFVRHISLYVYQSTYTLAKPDLAYIEHLLKNDLLEGGDGEDGNALGVNQDAPHQSSSKGSISNPNPIPPTGLKIPPYNNNRIAAQLQNLIQALTNGLNNIQIPAPAVNIPPQEQNVMIYDVKFTEGMTNPHKVAHWANTWKNAHNANGRWRLDNDVPESFYHQFVQKYMTPQLRTSLYTEYQKLELKKGQTFIQGLPKSMKTIVYQQGAPDTLDAAIQRAENAQLAQSFDDGDSNKDANKNMLLIVEKLEELSKKVAENPSSNPLAEEIIQEMSDAITVVNLDMLEDGVIEHILSRIKFNFINGKDVVSLFYPF</sequence>
<dbReference type="Pfam" id="PF24601">
    <property type="entry name" value="TPR_DOP1"/>
    <property type="match status" value="1"/>
</dbReference>
<feature type="compositionally biased region" description="Polar residues" evidence="7">
    <location>
        <begin position="1847"/>
        <end position="1860"/>
    </location>
</feature>
<evidence type="ECO:0000313" key="12">
    <source>
        <dbReference type="EMBL" id="CAG8516790.1"/>
    </source>
</evidence>
<dbReference type="InterPro" id="IPR040314">
    <property type="entry name" value="DOP1"/>
</dbReference>
<dbReference type="EMBL" id="CAJVPJ010000366">
    <property type="protein sequence ID" value="CAG8516790.1"/>
    <property type="molecule type" value="Genomic_DNA"/>
</dbReference>
<evidence type="ECO:0000259" key="11">
    <source>
        <dbReference type="Pfam" id="PF24601"/>
    </source>
</evidence>
<dbReference type="GO" id="GO:0015031">
    <property type="term" value="P:protein transport"/>
    <property type="evidence" value="ECO:0007669"/>
    <property type="project" value="UniProtKB-KW"/>
</dbReference>
<evidence type="ECO:0000313" key="13">
    <source>
        <dbReference type="Proteomes" id="UP000789572"/>
    </source>
</evidence>
<evidence type="ECO:0000256" key="6">
    <source>
        <dbReference type="ARBA" id="ARBA00046326"/>
    </source>
</evidence>
<evidence type="ECO:0000259" key="9">
    <source>
        <dbReference type="Pfam" id="PF24597"/>
    </source>
</evidence>
<dbReference type="GO" id="GO:0005802">
    <property type="term" value="C:trans-Golgi network"/>
    <property type="evidence" value="ECO:0007669"/>
    <property type="project" value="TreeGrafter"/>
</dbReference>
<keyword evidence="13" id="KW-1185">Reference proteome</keyword>
<comment type="caution">
    <text evidence="12">The sequence shown here is derived from an EMBL/GenBank/DDBJ whole genome shotgun (WGS) entry which is preliminary data.</text>
</comment>
<evidence type="ECO:0000256" key="3">
    <source>
        <dbReference type="ARBA" id="ARBA00022927"/>
    </source>
</evidence>
<dbReference type="InterPro" id="IPR056457">
    <property type="entry name" value="DOP1_C"/>
</dbReference>
<dbReference type="Pfam" id="PF04118">
    <property type="entry name" value="Dopey_N"/>
    <property type="match status" value="1"/>
</dbReference>
<gene>
    <name evidence="12" type="ORF">POCULU_LOCUS3362</name>
</gene>
<dbReference type="InterPro" id="IPR056458">
    <property type="entry name" value="TPR_DOP1_M"/>
</dbReference>
<dbReference type="SUPFAM" id="SSF48371">
    <property type="entry name" value="ARM repeat"/>
    <property type="match status" value="1"/>
</dbReference>
<keyword evidence="2" id="KW-0813">Transport</keyword>
<dbReference type="OrthoDB" id="297643at2759"/>
<dbReference type="Pfam" id="PF24598">
    <property type="entry name" value="DOP1_C"/>
    <property type="match status" value="1"/>
</dbReference>
<organism evidence="12 13">
    <name type="scientific">Paraglomus occultum</name>
    <dbReference type="NCBI Taxonomy" id="144539"/>
    <lineage>
        <taxon>Eukaryota</taxon>
        <taxon>Fungi</taxon>
        <taxon>Fungi incertae sedis</taxon>
        <taxon>Mucoromycota</taxon>
        <taxon>Glomeromycotina</taxon>
        <taxon>Glomeromycetes</taxon>
        <taxon>Paraglomerales</taxon>
        <taxon>Paraglomeraceae</taxon>
        <taxon>Paraglomus</taxon>
    </lineage>
</organism>
<evidence type="ECO:0000256" key="5">
    <source>
        <dbReference type="ARBA" id="ARBA00023136"/>
    </source>
</evidence>
<dbReference type="Pfam" id="PF24597">
    <property type="entry name" value="TPR_DOP1_M"/>
    <property type="match status" value="1"/>
</dbReference>
<dbReference type="Proteomes" id="UP000789572">
    <property type="component" value="Unassembled WGS sequence"/>
</dbReference>
<dbReference type="GO" id="GO:0005768">
    <property type="term" value="C:endosome"/>
    <property type="evidence" value="ECO:0007669"/>
    <property type="project" value="TreeGrafter"/>
</dbReference>
<dbReference type="InterPro" id="IPR056459">
    <property type="entry name" value="TPR_DOP1"/>
</dbReference>
<feature type="domain" description="DOP1 N-terminal" evidence="8">
    <location>
        <begin position="7"/>
        <end position="299"/>
    </location>
</feature>
<dbReference type="GO" id="GO:0006895">
    <property type="term" value="P:Golgi to endosome transport"/>
    <property type="evidence" value="ECO:0007669"/>
    <property type="project" value="InterPro"/>
</dbReference>
<dbReference type="GO" id="GO:0005829">
    <property type="term" value="C:cytosol"/>
    <property type="evidence" value="ECO:0007669"/>
    <property type="project" value="GOC"/>
</dbReference>
<dbReference type="PANTHER" id="PTHR14042:SF24">
    <property type="entry name" value="PROTEIN DOPEY-1 HOMOLOG"/>
    <property type="match status" value="1"/>
</dbReference>
<comment type="subcellular location">
    <subcellularLocation>
        <location evidence="1">Golgi apparatus membrane</location>
        <topology evidence="1">Peripheral membrane protein</topology>
    </subcellularLocation>
</comment>
<name>A0A9N9A3P8_9GLOM</name>
<reference evidence="12" key="1">
    <citation type="submission" date="2021-06" db="EMBL/GenBank/DDBJ databases">
        <authorList>
            <person name="Kallberg Y."/>
            <person name="Tangrot J."/>
            <person name="Rosling A."/>
        </authorList>
    </citation>
    <scope>NUCLEOTIDE SEQUENCE</scope>
    <source>
        <strain evidence="12">IA702</strain>
    </source>
</reference>
<feature type="region of interest" description="Disordered" evidence="7">
    <location>
        <begin position="1836"/>
        <end position="1870"/>
    </location>
</feature>
<dbReference type="PANTHER" id="PTHR14042">
    <property type="entry name" value="DOPEY-RELATED"/>
    <property type="match status" value="1"/>
</dbReference>
<evidence type="ECO:0000259" key="10">
    <source>
        <dbReference type="Pfam" id="PF24598"/>
    </source>
</evidence>
<keyword evidence="3" id="KW-0653">Protein transport</keyword>
<dbReference type="InterPro" id="IPR016024">
    <property type="entry name" value="ARM-type_fold"/>
</dbReference>
<feature type="region of interest" description="Disordered" evidence="7">
    <location>
        <begin position="492"/>
        <end position="512"/>
    </location>
</feature>
<accession>A0A9N9A3P8</accession>
<feature type="domain" description="DOP1-like middle TPR" evidence="9">
    <location>
        <begin position="306"/>
        <end position="493"/>
    </location>
</feature>
<dbReference type="GO" id="GO:0000139">
    <property type="term" value="C:Golgi membrane"/>
    <property type="evidence" value="ECO:0007669"/>
    <property type="project" value="UniProtKB-SubCell"/>
</dbReference>
<keyword evidence="4" id="KW-0333">Golgi apparatus</keyword>
<evidence type="ECO:0000256" key="2">
    <source>
        <dbReference type="ARBA" id="ARBA00022448"/>
    </source>
</evidence>
<evidence type="ECO:0000259" key="8">
    <source>
        <dbReference type="Pfam" id="PF04118"/>
    </source>
</evidence>
<protein>
    <submittedName>
        <fullName evidence="12">2365_t:CDS:1</fullName>
    </submittedName>
</protein>